<dbReference type="Proteomes" id="UP001597120">
    <property type="component" value="Unassembled WGS sequence"/>
</dbReference>
<dbReference type="InterPro" id="IPR013154">
    <property type="entry name" value="ADH-like_N"/>
</dbReference>
<name>A0ABW3D6H3_9BACL</name>
<dbReference type="InterPro" id="IPR013149">
    <property type="entry name" value="ADH-like_C"/>
</dbReference>
<dbReference type="SMART" id="SM00829">
    <property type="entry name" value="PKS_ER"/>
    <property type="match status" value="1"/>
</dbReference>
<sequence length="378" mass="41352">MKAVTYQGIKDVQVKEVQEPRIEKSDDVIVRITSSAICGSDLHLIHGMIPNLPADYIIGHEPMGVVEEVGPDVTKVKKGDRVIIPFTVACGQCFYCTNNLESQCDNSNPHGEAGGFFGYSETYGGYAGGQAELLRVPFANFTAFKVPEDCELEDEKLLFLSDILPTAYWGVDDSGVKQGDTVIVLGCGPVGLLAQKIAWLKGAERVIAVDYIGYRLEHAKRTNRVEIVNFEEEDNIGSHLKEMTGGGADVVIDCVGMDGKMTFLEIVESALKLQGGAMGAIQIASQAVRKGGTIQLVGVYGMRYNAFPLGDLFSRNVTLKMGQAPVIHYMPELYRLITEGRLDPTDIITHRLPLLEAKQGYEIFDTKSDNCIKVILKP</sequence>
<evidence type="ECO:0000313" key="8">
    <source>
        <dbReference type="Proteomes" id="UP001597120"/>
    </source>
</evidence>
<gene>
    <name evidence="7" type="ORF">ACFQ03_03995</name>
</gene>
<dbReference type="InterPro" id="IPR036291">
    <property type="entry name" value="NAD(P)-bd_dom_sf"/>
</dbReference>
<evidence type="ECO:0000256" key="4">
    <source>
        <dbReference type="ARBA" id="ARBA00023002"/>
    </source>
</evidence>
<dbReference type="InterPro" id="IPR002328">
    <property type="entry name" value="ADH_Zn_CS"/>
</dbReference>
<dbReference type="InterPro" id="IPR011032">
    <property type="entry name" value="GroES-like_sf"/>
</dbReference>
<accession>A0ABW3D6H3</accession>
<protein>
    <submittedName>
        <fullName evidence="7">Zinc-dependent alcohol dehydrogenase</fullName>
        <ecNumber evidence="7">1.1.1.-</ecNumber>
    </submittedName>
</protein>
<dbReference type="Gene3D" id="3.40.50.720">
    <property type="entry name" value="NAD(P)-binding Rossmann-like Domain"/>
    <property type="match status" value="1"/>
</dbReference>
<reference evidence="8" key="1">
    <citation type="journal article" date="2019" name="Int. J. Syst. Evol. Microbiol.">
        <title>The Global Catalogue of Microorganisms (GCM) 10K type strain sequencing project: providing services to taxonomists for standard genome sequencing and annotation.</title>
        <authorList>
            <consortium name="The Broad Institute Genomics Platform"/>
            <consortium name="The Broad Institute Genome Sequencing Center for Infectious Disease"/>
            <person name="Wu L."/>
            <person name="Ma J."/>
        </authorList>
    </citation>
    <scope>NUCLEOTIDE SEQUENCE [LARGE SCALE GENOMIC DNA]</scope>
    <source>
        <strain evidence="8">CCUG 57263</strain>
    </source>
</reference>
<organism evidence="7 8">
    <name type="scientific">Paenibacillus residui</name>
    <dbReference type="NCBI Taxonomy" id="629724"/>
    <lineage>
        <taxon>Bacteria</taxon>
        <taxon>Bacillati</taxon>
        <taxon>Bacillota</taxon>
        <taxon>Bacilli</taxon>
        <taxon>Bacillales</taxon>
        <taxon>Paenibacillaceae</taxon>
        <taxon>Paenibacillus</taxon>
    </lineage>
</organism>
<keyword evidence="4 7" id="KW-0560">Oxidoreductase</keyword>
<dbReference type="Gene3D" id="3.90.180.10">
    <property type="entry name" value="Medium-chain alcohol dehydrogenases, catalytic domain"/>
    <property type="match status" value="1"/>
</dbReference>
<dbReference type="PANTHER" id="PTHR42813:SF2">
    <property type="entry name" value="DEHYDROGENASE, ZINC-CONTAINING, PUTATIVE (AFU_ORTHOLOGUE AFUA_2G02810)-RELATED"/>
    <property type="match status" value="1"/>
</dbReference>
<comment type="caution">
    <text evidence="7">The sequence shown here is derived from an EMBL/GenBank/DDBJ whole genome shotgun (WGS) entry which is preliminary data.</text>
</comment>
<proteinExistence type="inferred from homology"/>
<dbReference type="RefSeq" id="WP_379286228.1">
    <property type="nucleotide sequence ID" value="NZ_JBHTIU010000011.1"/>
</dbReference>
<dbReference type="PANTHER" id="PTHR42813">
    <property type="entry name" value="ZINC-TYPE ALCOHOL DEHYDROGENASE-LIKE"/>
    <property type="match status" value="1"/>
</dbReference>
<evidence type="ECO:0000313" key="7">
    <source>
        <dbReference type="EMBL" id="MFD0868299.1"/>
    </source>
</evidence>
<evidence type="ECO:0000256" key="2">
    <source>
        <dbReference type="ARBA" id="ARBA00022723"/>
    </source>
</evidence>
<evidence type="ECO:0000256" key="3">
    <source>
        <dbReference type="ARBA" id="ARBA00022833"/>
    </source>
</evidence>
<dbReference type="Pfam" id="PF00107">
    <property type="entry name" value="ADH_zinc_N"/>
    <property type="match status" value="1"/>
</dbReference>
<dbReference type="GO" id="GO:0016491">
    <property type="term" value="F:oxidoreductase activity"/>
    <property type="evidence" value="ECO:0007669"/>
    <property type="project" value="UniProtKB-KW"/>
</dbReference>
<comment type="similarity">
    <text evidence="5">Belongs to the zinc-containing alcohol dehydrogenase family.</text>
</comment>
<dbReference type="EC" id="1.1.1.-" evidence="7"/>
<dbReference type="SUPFAM" id="SSF50129">
    <property type="entry name" value="GroES-like"/>
    <property type="match status" value="1"/>
</dbReference>
<evidence type="ECO:0000259" key="6">
    <source>
        <dbReference type="SMART" id="SM00829"/>
    </source>
</evidence>
<dbReference type="Pfam" id="PF08240">
    <property type="entry name" value="ADH_N"/>
    <property type="match status" value="1"/>
</dbReference>
<dbReference type="SUPFAM" id="SSF51735">
    <property type="entry name" value="NAD(P)-binding Rossmann-fold domains"/>
    <property type="match status" value="1"/>
</dbReference>
<dbReference type="EMBL" id="JBHTIU010000011">
    <property type="protein sequence ID" value="MFD0868299.1"/>
    <property type="molecule type" value="Genomic_DNA"/>
</dbReference>
<keyword evidence="8" id="KW-1185">Reference proteome</keyword>
<evidence type="ECO:0000256" key="1">
    <source>
        <dbReference type="ARBA" id="ARBA00001947"/>
    </source>
</evidence>
<evidence type="ECO:0000256" key="5">
    <source>
        <dbReference type="RuleBase" id="RU361277"/>
    </source>
</evidence>
<dbReference type="CDD" id="cd08283">
    <property type="entry name" value="FDH_like_1"/>
    <property type="match status" value="1"/>
</dbReference>
<keyword evidence="3 5" id="KW-0862">Zinc</keyword>
<dbReference type="InterPro" id="IPR020843">
    <property type="entry name" value="ER"/>
</dbReference>
<feature type="domain" description="Enoyl reductase (ER)" evidence="6">
    <location>
        <begin position="8"/>
        <end position="376"/>
    </location>
</feature>
<dbReference type="PROSITE" id="PS00059">
    <property type="entry name" value="ADH_ZINC"/>
    <property type="match status" value="1"/>
</dbReference>
<comment type="cofactor">
    <cofactor evidence="1 5">
        <name>Zn(2+)</name>
        <dbReference type="ChEBI" id="CHEBI:29105"/>
    </cofactor>
</comment>
<keyword evidence="2 5" id="KW-0479">Metal-binding</keyword>